<evidence type="ECO:0000313" key="2">
    <source>
        <dbReference type="Proteomes" id="UP001314205"/>
    </source>
</evidence>
<accession>A0AAV1KCU7</accession>
<evidence type="ECO:0000313" key="1">
    <source>
        <dbReference type="EMBL" id="CAK1579912.1"/>
    </source>
</evidence>
<sequence length="83" mass="9670">MSETDPSIMAVVAPNSVIILEGQRNWSVWKFQVTVVCDDEYRILNLNSKFAGANRDSFIRGKQWFKHIHAIFAPKWRNCLAFR</sequence>
<comment type="caution">
    <text evidence="1">The sequence shown here is derived from an EMBL/GenBank/DDBJ whole genome shotgun (WGS) entry which is preliminary data.</text>
</comment>
<proteinExistence type="predicted"/>
<name>A0AAV1KCU7_9NEOP</name>
<dbReference type="EMBL" id="CAVLGL010000013">
    <property type="protein sequence ID" value="CAK1579912.1"/>
    <property type="molecule type" value="Genomic_DNA"/>
</dbReference>
<protein>
    <submittedName>
        <fullName evidence="1">Uncharacterized protein</fullName>
    </submittedName>
</protein>
<keyword evidence="2" id="KW-1185">Reference proteome</keyword>
<dbReference type="Proteomes" id="UP001314205">
    <property type="component" value="Unassembled WGS sequence"/>
</dbReference>
<dbReference type="AlphaFoldDB" id="A0AAV1KCU7"/>
<organism evidence="1 2">
    <name type="scientific">Parnassius mnemosyne</name>
    <name type="common">clouded apollo</name>
    <dbReference type="NCBI Taxonomy" id="213953"/>
    <lineage>
        <taxon>Eukaryota</taxon>
        <taxon>Metazoa</taxon>
        <taxon>Ecdysozoa</taxon>
        <taxon>Arthropoda</taxon>
        <taxon>Hexapoda</taxon>
        <taxon>Insecta</taxon>
        <taxon>Pterygota</taxon>
        <taxon>Neoptera</taxon>
        <taxon>Endopterygota</taxon>
        <taxon>Lepidoptera</taxon>
        <taxon>Glossata</taxon>
        <taxon>Ditrysia</taxon>
        <taxon>Papilionoidea</taxon>
        <taxon>Papilionidae</taxon>
        <taxon>Parnassiinae</taxon>
        <taxon>Parnassini</taxon>
        <taxon>Parnassius</taxon>
        <taxon>Driopa</taxon>
    </lineage>
</organism>
<gene>
    <name evidence="1" type="ORF">PARMNEM_LOCUS1787</name>
</gene>
<reference evidence="1 2" key="1">
    <citation type="submission" date="2023-11" db="EMBL/GenBank/DDBJ databases">
        <authorList>
            <person name="Hedman E."/>
            <person name="Englund M."/>
            <person name="Stromberg M."/>
            <person name="Nyberg Akerstrom W."/>
            <person name="Nylinder S."/>
            <person name="Jareborg N."/>
            <person name="Kallberg Y."/>
            <person name="Kronander E."/>
        </authorList>
    </citation>
    <scope>NUCLEOTIDE SEQUENCE [LARGE SCALE GENOMIC DNA]</scope>
</reference>